<proteinExistence type="predicted"/>
<evidence type="ECO:0000313" key="2">
    <source>
        <dbReference type="Proteomes" id="UP001060919"/>
    </source>
</evidence>
<protein>
    <submittedName>
        <fullName evidence="1">Uncharacterized protein</fullName>
    </submittedName>
</protein>
<dbReference type="KEGG" id="aup:AsAng_0043450"/>
<dbReference type="EMBL" id="AP026867">
    <property type="protein sequence ID" value="BDS13606.1"/>
    <property type="molecule type" value="Genomic_DNA"/>
</dbReference>
<evidence type="ECO:0000313" key="1">
    <source>
        <dbReference type="EMBL" id="BDS13606.1"/>
    </source>
</evidence>
<dbReference type="Proteomes" id="UP001060919">
    <property type="component" value="Chromosome"/>
</dbReference>
<reference evidence="1" key="1">
    <citation type="submission" date="2022-09" db="EMBL/GenBank/DDBJ databases">
        <title>Aureispira anguillicida sp. nov., isolated from Leptocephalus of Japanese eel Anguilla japonica.</title>
        <authorList>
            <person name="Yuasa K."/>
            <person name="Mekata T."/>
            <person name="Ikunari K."/>
        </authorList>
    </citation>
    <scope>NUCLEOTIDE SEQUENCE</scope>
    <source>
        <strain evidence="1">EL160426</strain>
    </source>
</reference>
<name>A0A915YII9_9BACT</name>
<accession>A0A915YII9</accession>
<organism evidence="1 2">
    <name type="scientific">Aureispira anguillae</name>
    <dbReference type="NCBI Taxonomy" id="2864201"/>
    <lineage>
        <taxon>Bacteria</taxon>
        <taxon>Pseudomonadati</taxon>
        <taxon>Bacteroidota</taxon>
        <taxon>Saprospiria</taxon>
        <taxon>Saprospirales</taxon>
        <taxon>Saprospiraceae</taxon>
        <taxon>Aureispira</taxon>
    </lineage>
</organism>
<gene>
    <name evidence="1" type="ORF">AsAng_0043450</name>
</gene>
<keyword evidence="2" id="KW-1185">Reference proteome</keyword>
<dbReference type="AlphaFoldDB" id="A0A915YII9"/>
<sequence>MYCSKCFWFFLGNAKRTRGIDYLAFCYFSSKMRARLKLPMFTSLKRNN</sequence>